<dbReference type="RefSeq" id="WP_146830214.1">
    <property type="nucleotide sequence ID" value="NZ_CP042476.1"/>
</dbReference>
<dbReference type="GO" id="GO:0030170">
    <property type="term" value="F:pyridoxal phosphate binding"/>
    <property type="evidence" value="ECO:0007669"/>
    <property type="project" value="UniProtKB-UniRule"/>
</dbReference>
<dbReference type="CDD" id="cd06828">
    <property type="entry name" value="PLPDE_III_DapDC"/>
    <property type="match status" value="1"/>
</dbReference>
<dbReference type="NCBIfam" id="TIGR01048">
    <property type="entry name" value="lysA"/>
    <property type="match status" value="1"/>
</dbReference>
<sequence length="406" mass="45665">MKNQDLITIAQEFGSPVYVYDADKILSQYDRLTAAFSKVKTLRINYAVKANSNISILKLLRTRGAGLDTVSIQEVQLGLKAGFEPREILYTPNGVSLEEIEEVADLGVQINIDNLSILEQFGTKHPKVPVCIRINPHILAGGNSKISVGHVDSKFGVSIHQIPHLLRIVENTGMNINGIHMHTGSDILDIEVFLRASEILFDAAKNFKDLEFIDFGSGFKVPYTPGDIETDIEELGEKLTRRFTDFCEDYGRELTLLFEPGKFLVSEAGKFLVRVNVIKQTTSTVFAGVDSGFNHLIRPMFYGSHHDIHNISNPEGKQRFYSVVGYICETDTFAQNRRISEITEGDILAFSNAGAYSFSMSSNFNSRYRPAEVLWHNGKAHLIRERETFEDLIKHQVILDFDRVEA</sequence>
<keyword evidence="5" id="KW-0028">Amino-acid biosynthesis</keyword>
<feature type="binding site" evidence="5">
    <location>
        <position position="356"/>
    </location>
    <ligand>
        <name>substrate</name>
    </ligand>
</feature>
<evidence type="ECO:0000256" key="1">
    <source>
        <dbReference type="ARBA" id="ARBA00001933"/>
    </source>
</evidence>
<dbReference type="GO" id="GO:0008836">
    <property type="term" value="F:diaminopimelate decarboxylase activity"/>
    <property type="evidence" value="ECO:0007669"/>
    <property type="project" value="UniProtKB-UniRule"/>
</dbReference>
<dbReference type="HAMAP" id="MF_02120">
    <property type="entry name" value="LysA"/>
    <property type="match status" value="1"/>
</dbReference>
<gene>
    <name evidence="5 11" type="primary">lysA</name>
    <name evidence="11" type="ORF">FK178_01210</name>
</gene>
<dbReference type="PRINTS" id="PR01179">
    <property type="entry name" value="ODADCRBXLASE"/>
</dbReference>
<feature type="binding site" evidence="5">
    <location>
        <position position="302"/>
    </location>
    <ligand>
        <name>substrate</name>
    </ligand>
</feature>
<dbReference type="Gene3D" id="2.40.37.10">
    <property type="entry name" value="Lyase, Ornithine Decarboxylase, Chain A, domain 1"/>
    <property type="match status" value="1"/>
</dbReference>
<proteinExistence type="inferred from homology"/>
<evidence type="ECO:0000256" key="8">
    <source>
        <dbReference type="RuleBase" id="RU003738"/>
    </source>
</evidence>
<evidence type="ECO:0000259" key="10">
    <source>
        <dbReference type="Pfam" id="PF02784"/>
    </source>
</evidence>
<dbReference type="Pfam" id="PF00278">
    <property type="entry name" value="Orn_DAP_Arg_deC"/>
    <property type="match status" value="1"/>
</dbReference>
<dbReference type="AlphaFoldDB" id="A0A5B8YFS1"/>
<dbReference type="PANTHER" id="PTHR43727">
    <property type="entry name" value="DIAMINOPIMELATE DECARBOXYLASE"/>
    <property type="match status" value="1"/>
</dbReference>
<evidence type="ECO:0000256" key="4">
    <source>
        <dbReference type="ARBA" id="ARBA00023239"/>
    </source>
</evidence>
<dbReference type="InterPro" id="IPR000183">
    <property type="entry name" value="Orn/DAP/Arg_de-COase"/>
</dbReference>
<accession>A0A5B8YFS1</accession>
<dbReference type="PROSITE" id="PS00878">
    <property type="entry name" value="ODR_DC_2_1"/>
    <property type="match status" value="1"/>
</dbReference>
<feature type="binding site" evidence="5">
    <location>
        <position position="298"/>
    </location>
    <ligand>
        <name>substrate</name>
    </ligand>
</feature>
<feature type="binding site" evidence="5">
    <location>
        <position position="218"/>
    </location>
    <ligand>
        <name>pyridoxal 5'-phosphate</name>
        <dbReference type="ChEBI" id="CHEBI:597326"/>
    </ligand>
</feature>
<protein>
    <recommendedName>
        <fullName evidence="5 6">Diaminopimelate decarboxylase</fullName>
        <shortName evidence="5">DAP decarboxylase</shortName>
        <shortName evidence="5">DAPDC</shortName>
        <ecNumber evidence="5 6">4.1.1.20</ecNumber>
    </recommendedName>
</protein>
<dbReference type="InterPro" id="IPR022644">
    <property type="entry name" value="De-COase2_N"/>
</dbReference>
<comment type="similarity">
    <text evidence="5">Belongs to the Orn/Lys/Arg decarboxylase class-II family. LysA subfamily.</text>
</comment>
<dbReference type="Proteomes" id="UP000321954">
    <property type="component" value="Chromosome"/>
</dbReference>
<reference evidence="11 12" key="1">
    <citation type="submission" date="2019-08" db="EMBL/GenBank/DDBJ databases">
        <title>Antarcticibacterium arcticum sp. nov., a bacterium isolated from marine sediment of the Canadian Beaufort Sea.</title>
        <authorList>
            <person name="Lee Y.M."/>
            <person name="Baek K."/>
            <person name="Lee D.-H."/>
            <person name="Shin S.C."/>
            <person name="Jin Y.K."/>
            <person name="Park Y."/>
        </authorList>
    </citation>
    <scope>NUCLEOTIDE SEQUENCE [LARGE SCALE GENOMIC DNA]</scope>
    <source>
        <strain evidence="11 12">PAMC 28998</strain>
    </source>
</reference>
<dbReference type="PANTHER" id="PTHR43727:SF2">
    <property type="entry name" value="GROUP IV DECARBOXYLASE"/>
    <property type="match status" value="1"/>
</dbReference>
<feature type="domain" description="Orn/DAP/Arg decarboxylase 2 N-terminal" evidence="10">
    <location>
        <begin position="24"/>
        <end position="266"/>
    </location>
</feature>
<dbReference type="KEGG" id="anp:FK178_01210"/>
<evidence type="ECO:0000256" key="2">
    <source>
        <dbReference type="ARBA" id="ARBA00022793"/>
    </source>
</evidence>
<dbReference type="SUPFAM" id="SSF50621">
    <property type="entry name" value="Alanine racemase C-terminal domain-like"/>
    <property type="match status" value="1"/>
</dbReference>
<evidence type="ECO:0000256" key="3">
    <source>
        <dbReference type="ARBA" id="ARBA00022898"/>
    </source>
</evidence>
<comment type="cofactor">
    <cofactor evidence="1 5 7 8">
        <name>pyridoxal 5'-phosphate</name>
        <dbReference type="ChEBI" id="CHEBI:597326"/>
    </cofactor>
</comment>
<comment type="subunit">
    <text evidence="5">Homodimer.</text>
</comment>
<feature type="binding site" evidence="5">
    <location>
        <position position="356"/>
    </location>
    <ligand>
        <name>pyridoxal 5'-phosphate</name>
        <dbReference type="ChEBI" id="CHEBI:597326"/>
    </ligand>
</feature>
<dbReference type="Pfam" id="PF02784">
    <property type="entry name" value="Orn_Arg_deC_N"/>
    <property type="match status" value="1"/>
</dbReference>
<feature type="domain" description="Orn/DAP/Arg decarboxylase 2 C-terminal" evidence="9">
    <location>
        <begin position="18"/>
        <end position="354"/>
    </location>
</feature>
<dbReference type="Gene3D" id="3.20.20.10">
    <property type="entry name" value="Alanine racemase"/>
    <property type="match status" value="1"/>
</dbReference>
<evidence type="ECO:0000256" key="6">
    <source>
        <dbReference type="NCBIfam" id="TIGR01048"/>
    </source>
</evidence>
<dbReference type="InterPro" id="IPR022643">
    <property type="entry name" value="De-COase2_C"/>
</dbReference>
<keyword evidence="5 8" id="KW-0457">Lysine biosynthesis</keyword>
<evidence type="ECO:0000313" key="12">
    <source>
        <dbReference type="Proteomes" id="UP000321954"/>
    </source>
</evidence>
<keyword evidence="2 5" id="KW-0210">Decarboxylase</keyword>
<keyword evidence="3 5" id="KW-0663">Pyridoxal phosphate</keyword>
<evidence type="ECO:0000259" key="9">
    <source>
        <dbReference type="Pfam" id="PF00278"/>
    </source>
</evidence>
<comment type="pathway">
    <text evidence="5 8">Amino-acid biosynthesis; L-lysine biosynthesis via DAP pathway; L-lysine from DL-2,6-diaminopimelate: step 1/1.</text>
</comment>
<organism evidence="11 12">
    <name type="scientific">Antarcticibacterium arcticum</name>
    <dbReference type="NCBI Taxonomy" id="2585771"/>
    <lineage>
        <taxon>Bacteria</taxon>
        <taxon>Pseudomonadati</taxon>
        <taxon>Bacteroidota</taxon>
        <taxon>Flavobacteriia</taxon>
        <taxon>Flavobacteriales</taxon>
        <taxon>Flavobacteriaceae</taxon>
        <taxon>Antarcticibacterium</taxon>
    </lineage>
</organism>
<dbReference type="InterPro" id="IPR022653">
    <property type="entry name" value="De-COase2_pyr-phos_BS"/>
</dbReference>
<dbReference type="GO" id="GO:0009089">
    <property type="term" value="P:lysine biosynthetic process via diaminopimelate"/>
    <property type="evidence" value="ECO:0007669"/>
    <property type="project" value="UniProtKB-UniRule"/>
</dbReference>
<evidence type="ECO:0000256" key="7">
    <source>
        <dbReference type="PIRSR" id="PIRSR600183-50"/>
    </source>
</evidence>
<keyword evidence="12" id="KW-1185">Reference proteome</keyword>
<feature type="modified residue" description="N6-(pyridoxal phosphate)lysine" evidence="5 7">
    <location>
        <position position="49"/>
    </location>
</feature>
<dbReference type="OrthoDB" id="9802241at2"/>
<dbReference type="EMBL" id="CP042476">
    <property type="protein sequence ID" value="QED36421.1"/>
    <property type="molecule type" value="Genomic_DNA"/>
</dbReference>
<name>A0A5B8YFS1_9FLAO</name>
<dbReference type="InterPro" id="IPR009006">
    <property type="entry name" value="Ala_racemase/Decarboxylase_C"/>
</dbReference>
<evidence type="ECO:0000313" key="11">
    <source>
        <dbReference type="EMBL" id="QED36421.1"/>
    </source>
</evidence>
<feature type="active site" description="Proton donor" evidence="7">
    <location>
        <position position="328"/>
    </location>
</feature>
<comment type="catalytic activity">
    <reaction evidence="5 8">
        <text>meso-2,6-diaminopimelate + H(+) = L-lysine + CO2</text>
        <dbReference type="Rhea" id="RHEA:15101"/>
        <dbReference type="ChEBI" id="CHEBI:15378"/>
        <dbReference type="ChEBI" id="CHEBI:16526"/>
        <dbReference type="ChEBI" id="CHEBI:32551"/>
        <dbReference type="ChEBI" id="CHEBI:57791"/>
        <dbReference type="EC" id="4.1.1.20"/>
    </reaction>
</comment>
<keyword evidence="4 5" id="KW-0456">Lyase</keyword>
<dbReference type="PRINTS" id="PR01181">
    <property type="entry name" value="DAPDCRBXLASE"/>
</dbReference>
<dbReference type="EC" id="4.1.1.20" evidence="5 6"/>
<feature type="binding site" evidence="5">
    <location>
        <position position="329"/>
    </location>
    <ligand>
        <name>substrate</name>
    </ligand>
</feature>
<dbReference type="UniPathway" id="UPA00034">
    <property type="reaction ID" value="UER00027"/>
</dbReference>
<dbReference type="FunFam" id="3.20.20.10:FF:000003">
    <property type="entry name" value="Diaminopimelate decarboxylase"/>
    <property type="match status" value="1"/>
</dbReference>
<evidence type="ECO:0000256" key="5">
    <source>
        <dbReference type="HAMAP-Rule" id="MF_02120"/>
    </source>
</evidence>
<comment type="caution">
    <text evidence="5">Lacks conserved residue(s) required for the propagation of feature annotation.</text>
</comment>
<comment type="function">
    <text evidence="5">Specifically catalyzes the decarboxylation of meso-diaminopimelate (meso-DAP) to L-lysine.</text>
</comment>
<dbReference type="InterPro" id="IPR029066">
    <property type="entry name" value="PLP-binding_barrel"/>
</dbReference>
<dbReference type="SUPFAM" id="SSF51419">
    <property type="entry name" value="PLP-binding barrel"/>
    <property type="match status" value="1"/>
</dbReference>
<dbReference type="InterPro" id="IPR002986">
    <property type="entry name" value="DAP_deCOOHase_LysA"/>
</dbReference>